<sequence>MKMLTPLPPSALPVVRLGDMVVPTPIMAEGERAATRYVEFFTAHIRNRNTRAAYARASSAFFAWCEQHGLTLPAVQPVHVATYIEQIGRELSAPTVKQQLAAIRMLFDWLVVGQVVPHNPASAVRGPKHSATTGKTHMPTRDEAKALLTSIETDSLIGLRDRAVIGALFYTFARVSAATAMRVEDYYPIGRRMWLRLHEKGGKRHEMPVHHSLQEYLDAYIAAAGIETDKRSPLFRTVEGRSGRLTGEAMTQPDVFRMIQRRAKAAGVATKVGCHSWRARGITAYLENGGLLEHAQQMAGHASARTTKLYDRRGEQVSLDEVERIVL</sequence>
<evidence type="ECO:0000313" key="9">
    <source>
        <dbReference type="Proteomes" id="UP001529369"/>
    </source>
</evidence>
<dbReference type="Pfam" id="PF02899">
    <property type="entry name" value="Phage_int_SAM_1"/>
    <property type="match status" value="1"/>
</dbReference>
<dbReference type="InterPro" id="IPR013762">
    <property type="entry name" value="Integrase-like_cat_sf"/>
</dbReference>
<dbReference type="PROSITE" id="PS51898">
    <property type="entry name" value="TYR_RECOMBINASE"/>
    <property type="match status" value="1"/>
</dbReference>
<evidence type="ECO:0000256" key="3">
    <source>
        <dbReference type="ARBA" id="ARBA00023125"/>
    </source>
</evidence>
<dbReference type="RefSeq" id="WP_290320824.1">
    <property type="nucleotide sequence ID" value="NZ_JAUFPN010000302.1"/>
</dbReference>
<dbReference type="Gene3D" id="1.10.443.10">
    <property type="entry name" value="Intergrase catalytic core"/>
    <property type="match status" value="1"/>
</dbReference>
<dbReference type="PANTHER" id="PTHR30349:SF41">
    <property type="entry name" value="INTEGRASE_RECOMBINASE PROTEIN MJ0367-RELATED"/>
    <property type="match status" value="1"/>
</dbReference>
<dbReference type="PANTHER" id="PTHR30349">
    <property type="entry name" value="PHAGE INTEGRASE-RELATED"/>
    <property type="match status" value="1"/>
</dbReference>
<dbReference type="InterPro" id="IPR044068">
    <property type="entry name" value="CB"/>
</dbReference>
<dbReference type="InterPro" id="IPR004107">
    <property type="entry name" value="Integrase_SAM-like_N"/>
</dbReference>
<dbReference type="InterPro" id="IPR011010">
    <property type="entry name" value="DNA_brk_join_enz"/>
</dbReference>
<dbReference type="PROSITE" id="PS51900">
    <property type="entry name" value="CB"/>
    <property type="match status" value="1"/>
</dbReference>
<feature type="domain" description="Core-binding (CB)" evidence="7">
    <location>
        <begin position="32"/>
        <end position="111"/>
    </location>
</feature>
<keyword evidence="2" id="KW-0229">DNA integration</keyword>
<evidence type="ECO:0000256" key="4">
    <source>
        <dbReference type="ARBA" id="ARBA00023172"/>
    </source>
</evidence>
<dbReference type="SUPFAM" id="SSF56349">
    <property type="entry name" value="DNA breaking-rejoining enzymes"/>
    <property type="match status" value="1"/>
</dbReference>
<dbReference type="InterPro" id="IPR010998">
    <property type="entry name" value="Integrase_recombinase_N"/>
</dbReference>
<comment type="similarity">
    <text evidence="1">Belongs to the 'phage' integrase family.</text>
</comment>
<accession>A0ABT8AG45</accession>
<evidence type="ECO:0000259" key="7">
    <source>
        <dbReference type="PROSITE" id="PS51900"/>
    </source>
</evidence>
<gene>
    <name evidence="8" type="ORF">QWZ14_30410</name>
</gene>
<dbReference type="Gene3D" id="1.10.150.130">
    <property type="match status" value="1"/>
</dbReference>
<organism evidence="8 9">
    <name type="scientific">Paeniroseomonas aquatica</name>
    <dbReference type="NCBI Taxonomy" id="373043"/>
    <lineage>
        <taxon>Bacteria</taxon>
        <taxon>Pseudomonadati</taxon>
        <taxon>Pseudomonadota</taxon>
        <taxon>Alphaproteobacteria</taxon>
        <taxon>Acetobacterales</taxon>
        <taxon>Acetobacteraceae</taxon>
        <taxon>Paeniroseomonas</taxon>
    </lineage>
</organism>
<evidence type="ECO:0000256" key="2">
    <source>
        <dbReference type="ARBA" id="ARBA00022908"/>
    </source>
</evidence>
<dbReference type="InterPro" id="IPR050090">
    <property type="entry name" value="Tyrosine_recombinase_XerCD"/>
</dbReference>
<evidence type="ECO:0000256" key="5">
    <source>
        <dbReference type="PROSITE-ProRule" id="PRU01248"/>
    </source>
</evidence>
<dbReference type="Proteomes" id="UP001529369">
    <property type="component" value="Unassembled WGS sequence"/>
</dbReference>
<dbReference type="Pfam" id="PF00589">
    <property type="entry name" value="Phage_integrase"/>
    <property type="match status" value="1"/>
</dbReference>
<evidence type="ECO:0000313" key="8">
    <source>
        <dbReference type="EMBL" id="MDN3568710.1"/>
    </source>
</evidence>
<keyword evidence="4" id="KW-0233">DNA recombination</keyword>
<dbReference type="EMBL" id="JAUFPN010000302">
    <property type="protein sequence ID" value="MDN3568710.1"/>
    <property type="molecule type" value="Genomic_DNA"/>
</dbReference>
<reference evidence="9" key="1">
    <citation type="journal article" date="2019" name="Int. J. Syst. Evol. Microbiol.">
        <title>The Global Catalogue of Microorganisms (GCM) 10K type strain sequencing project: providing services to taxonomists for standard genome sequencing and annotation.</title>
        <authorList>
            <consortium name="The Broad Institute Genomics Platform"/>
            <consortium name="The Broad Institute Genome Sequencing Center for Infectious Disease"/>
            <person name="Wu L."/>
            <person name="Ma J."/>
        </authorList>
    </citation>
    <scope>NUCLEOTIDE SEQUENCE [LARGE SCALE GENOMIC DNA]</scope>
    <source>
        <strain evidence="9">CECT 7131</strain>
    </source>
</reference>
<keyword evidence="9" id="KW-1185">Reference proteome</keyword>
<keyword evidence="3 5" id="KW-0238">DNA-binding</keyword>
<evidence type="ECO:0000259" key="6">
    <source>
        <dbReference type="PROSITE" id="PS51898"/>
    </source>
</evidence>
<evidence type="ECO:0000256" key="1">
    <source>
        <dbReference type="ARBA" id="ARBA00008857"/>
    </source>
</evidence>
<name>A0ABT8AG45_9PROT</name>
<proteinExistence type="inferred from homology"/>
<protein>
    <submittedName>
        <fullName evidence="8">Tyrosine-type recombinase/integrase</fullName>
    </submittedName>
</protein>
<feature type="domain" description="Tyr recombinase" evidence="6">
    <location>
        <begin position="134"/>
        <end position="324"/>
    </location>
</feature>
<comment type="caution">
    <text evidence="8">The sequence shown here is derived from an EMBL/GenBank/DDBJ whole genome shotgun (WGS) entry which is preliminary data.</text>
</comment>
<dbReference type="InterPro" id="IPR002104">
    <property type="entry name" value="Integrase_catalytic"/>
</dbReference>